<keyword evidence="3 5" id="KW-0460">Magnesium</keyword>
<feature type="binding site" evidence="5">
    <location>
        <position position="149"/>
    </location>
    <ligand>
        <name>substrate</name>
    </ligand>
</feature>
<comment type="similarity">
    <text evidence="5">Belongs to the archaeal SPP-like hydrolase family.</text>
</comment>
<evidence type="ECO:0000256" key="1">
    <source>
        <dbReference type="ARBA" id="ARBA00022723"/>
    </source>
</evidence>
<comment type="cofactor">
    <cofactor evidence="5">
        <name>Mg(2+)</name>
        <dbReference type="ChEBI" id="CHEBI:18420"/>
    </cofactor>
</comment>
<keyword evidence="4 5" id="KW-0119">Carbohydrate metabolism</keyword>
<dbReference type="AlphaFoldDB" id="K2QB50"/>
<keyword evidence="2 5" id="KW-0378">Hydrolase</keyword>
<dbReference type="GO" id="GO:0008967">
    <property type="term" value="F:phosphoglycolate phosphatase activity"/>
    <property type="evidence" value="ECO:0007669"/>
    <property type="project" value="UniProtKB-UniRule"/>
</dbReference>
<dbReference type="SFLD" id="SFLDG01144">
    <property type="entry name" value="C2.B.4:_PGP_Like"/>
    <property type="match status" value="1"/>
</dbReference>
<dbReference type="CDD" id="cd07514">
    <property type="entry name" value="HAD_Pase"/>
    <property type="match status" value="1"/>
</dbReference>
<dbReference type="NCBIfam" id="NF002245">
    <property type="entry name" value="PRK01158.1"/>
    <property type="match status" value="1"/>
</dbReference>
<dbReference type="SFLD" id="SFLDF00446">
    <property type="entry name" value="phosphoglycolate_phosphatase_3"/>
    <property type="match status" value="1"/>
</dbReference>
<reference evidence="7 8" key="1">
    <citation type="journal article" date="2012" name="J. Bacteriol.">
        <title>Draft genome sequence of Methanobacterium formicicum DSM 3637, an archaebacterium isolated from the methane producer amoeba Pelomyxa palustris.</title>
        <authorList>
            <person name="Gutierrez G."/>
        </authorList>
    </citation>
    <scope>NUCLEOTIDE SEQUENCE [LARGE SCALE GENOMIC DNA]</scope>
    <source>
        <strain evidence="8">DSM 3637 / PP1</strain>
    </source>
</reference>
<feature type="active site" description="Nucleophile" evidence="5">
    <location>
        <position position="8"/>
    </location>
</feature>
<keyword evidence="1 5" id="KW-0479">Metal-binding</keyword>
<evidence type="ECO:0000313" key="7">
    <source>
        <dbReference type="EMBL" id="EKF85196.1"/>
    </source>
</evidence>
<dbReference type="InterPro" id="IPR006382">
    <property type="entry name" value="PGPase"/>
</dbReference>
<evidence type="ECO:0000256" key="2">
    <source>
        <dbReference type="ARBA" id="ARBA00022801"/>
    </source>
</evidence>
<dbReference type="Gene3D" id="3.40.50.1000">
    <property type="entry name" value="HAD superfamily/HAD-like"/>
    <property type="match status" value="1"/>
</dbReference>
<feature type="binding site" evidence="5">
    <location>
        <position position="176"/>
    </location>
    <ligand>
        <name>Mg(2+)</name>
        <dbReference type="ChEBI" id="CHEBI:18420"/>
    </ligand>
</feature>
<dbReference type="EMBL" id="AMPO01000009">
    <property type="protein sequence ID" value="EKF85196.1"/>
    <property type="molecule type" value="Genomic_DNA"/>
</dbReference>
<dbReference type="PANTHER" id="PTHR10000">
    <property type="entry name" value="PHOSPHOSERINE PHOSPHATASE"/>
    <property type="match status" value="1"/>
</dbReference>
<accession>K2QB50</accession>
<dbReference type="Pfam" id="PF08282">
    <property type="entry name" value="Hydrolase_3"/>
    <property type="match status" value="1"/>
</dbReference>
<comment type="caution">
    <text evidence="7">The sequence shown here is derived from an EMBL/GenBank/DDBJ whole genome shotgun (WGS) entry which is preliminary data.</text>
</comment>
<gene>
    <name evidence="7" type="ORF">A994_09953</name>
</gene>
<dbReference type="NCBIfam" id="TIGR01482">
    <property type="entry name" value="SPP-subfamily"/>
    <property type="match status" value="1"/>
</dbReference>
<dbReference type="PANTHER" id="PTHR10000:SF8">
    <property type="entry name" value="HAD SUPERFAMILY HYDROLASE-LIKE, TYPE 3"/>
    <property type="match status" value="1"/>
</dbReference>
<dbReference type="NCBIfam" id="TIGR01487">
    <property type="entry name" value="Pglycolate_arch"/>
    <property type="match status" value="1"/>
</dbReference>
<dbReference type="SFLD" id="SFLDS00003">
    <property type="entry name" value="Haloacid_Dehalogenase"/>
    <property type="match status" value="1"/>
</dbReference>
<dbReference type="OrthoDB" id="120822at2157"/>
<feature type="binding site" evidence="5">
    <location>
        <position position="10"/>
    </location>
    <ligand>
        <name>Mg(2+)</name>
        <dbReference type="ChEBI" id="CHEBI:18420"/>
    </ligand>
</feature>
<evidence type="ECO:0000313" key="8">
    <source>
        <dbReference type="Proteomes" id="UP000007360"/>
    </source>
</evidence>
<dbReference type="EC" id="3.1.3.18" evidence="5 6"/>
<protein>
    <recommendedName>
        <fullName evidence="5 6">Phosphoglycolate phosphatase</fullName>
        <shortName evidence="5">PGP</shortName>
        <shortName evidence="5">PGPase</shortName>
        <ecNumber evidence="5 6">3.1.3.18</ecNumber>
    </recommendedName>
</protein>
<dbReference type="GO" id="GO:0005829">
    <property type="term" value="C:cytosol"/>
    <property type="evidence" value="ECO:0007669"/>
    <property type="project" value="TreeGrafter"/>
</dbReference>
<dbReference type="PATRIC" id="fig|1204725.3.peg.2002"/>
<keyword evidence="8" id="KW-1185">Reference proteome</keyword>
<sequence length="221" mass="23861">MIKAVAVDVDGTITDGKRRLCCSAIESIRAAEELGIPVIIVTGNILPVTKTLSIFIGTSGGLVAENGGVIESSRGRMVLGDIQKCQEAYEFLKTKQPIEKVDFSDQRVSEIAFYRTLPVNLIKDTLKDFDVKIYDTKFALHITDPAVDKGTSLVRVAGDMGILPEEILAVGDSENDLEFLKVAGLKVAVANAAPELKASADYVTQKPYGDGVKEALERFVL</sequence>
<dbReference type="GO" id="GO:0000287">
    <property type="term" value="F:magnesium ion binding"/>
    <property type="evidence" value="ECO:0007669"/>
    <property type="project" value="InterPro"/>
</dbReference>
<feature type="binding site" evidence="5">
    <location>
        <position position="8"/>
    </location>
    <ligand>
        <name>Mg(2+)</name>
        <dbReference type="ChEBI" id="CHEBI:18420"/>
    </ligand>
</feature>
<comment type="catalytic activity">
    <reaction evidence="5">
        <text>2-phosphoglycolate + H2O = glycolate + phosphate</text>
        <dbReference type="Rhea" id="RHEA:14369"/>
        <dbReference type="ChEBI" id="CHEBI:15377"/>
        <dbReference type="ChEBI" id="CHEBI:29805"/>
        <dbReference type="ChEBI" id="CHEBI:43474"/>
        <dbReference type="ChEBI" id="CHEBI:58033"/>
        <dbReference type="EC" id="3.1.3.18"/>
    </reaction>
</comment>
<evidence type="ECO:0000256" key="6">
    <source>
        <dbReference type="NCBIfam" id="TIGR01487"/>
    </source>
</evidence>
<evidence type="ECO:0000256" key="3">
    <source>
        <dbReference type="ARBA" id="ARBA00022842"/>
    </source>
</evidence>
<dbReference type="Proteomes" id="UP000007360">
    <property type="component" value="Unassembled WGS sequence"/>
</dbReference>
<evidence type="ECO:0000256" key="4">
    <source>
        <dbReference type="ARBA" id="ARBA00023277"/>
    </source>
</evidence>
<evidence type="ECO:0000256" key="5">
    <source>
        <dbReference type="HAMAP-Rule" id="MF_01419"/>
    </source>
</evidence>
<proteinExistence type="inferred from homology"/>
<dbReference type="RefSeq" id="WP_004031427.1">
    <property type="nucleotide sequence ID" value="NZ_AMPO01000009.1"/>
</dbReference>
<name>K2QB50_METFP</name>
<dbReference type="SFLD" id="SFLDG01140">
    <property type="entry name" value="C2.B:_Phosphomannomutase_and_P"/>
    <property type="match status" value="1"/>
</dbReference>
<dbReference type="InterPro" id="IPR023214">
    <property type="entry name" value="HAD_sf"/>
</dbReference>
<dbReference type="HAMAP" id="MF_01419">
    <property type="entry name" value="GPH_hydrolase_arch"/>
    <property type="match status" value="1"/>
</dbReference>
<dbReference type="SUPFAM" id="SSF56784">
    <property type="entry name" value="HAD-like"/>
    <property type="match status" value="1"/>
</dbReference>
<organism evidence="7 8">
    <name type="scientific">Methanobacterium formicicum (strain DSM 3637 / PP1)</name>
    <dbReference type="NCBI Taxonomy" id="1204725"/>
    <lineage>
        <taxon>Archaea</taxon>
        <taxon>Methanobacteriati</taxon>
        <taxon>Methanobacteriota</taxon>
        <taxon>Methanomada group</taxon>
        <taxon>Methanobacteria</taxon>
        <taxon>Methanobacteriales</taxon>
        <taxon>Methanobacteriaceae</taxon>
        <taxon>Methanobacterium</taxon>
    </lineage>
</organism>
<dbReference type="Gene3D" id="3.90.1070.10">
    <property type="match status" value="1"/>
</dbReference>
<feature type="binding site" evidence="5">
    <location>
        <position position="172"/>
    </location>
    <ligand>
        <name>Mg(2+)</name>
        <dbReference type="ChEBI" id="CHEBI:18420"/>
    </ligand>
</feature>
<dbReference type="InterPro" id="IPR036412">
    <property type="entry name" value="HAD-like_sf"/>
</dbReference>
<comment type="function">
    <text evidence="5">Catalyzes the dephosphorylation of 2-phosphoglycolate.</text>
</comment>